<comment type="caution">
    <text evidence="3">The sequence shown here is derived from an EMBL/GenBank/DDBJ whole genome shotgun (WGS) entry which is preliminary data.</text>
</comment>
<reference evidence="3 4" key="1">
    <citation type="submission" date="2018-03" db="EMBL/GenBank/DDBJ databases">
        <title>Draft Genome Sequences of the Obligatory Marine Myxobacteria Enhygromyxa salina SWB005.</title>
        <authorList>
            <person name="Poehlein A."/>
            <person name="Moghaddam J.A."/>
            <person name="Harms H."/>
            <person name="Alanjari M."/>
            <person name="Koenig G.M."/>
            <person name="Daniel R."/>
            <person name="Schaeberle T.F."/>
        </authorList>
    </citation>
    <scope>NUCLEOTIDE SEQUENCE [LARGE SCALE GENOMIC DNA]</scope>
    <source>
        <strain evidence="3 4">SWB005</strain>
    </source>
</reference>
<organism evidence="3 4">
    <name type="scientific">Enhygromyxa salina</name>
    <dbReference type="NCBI Taxonomy" id="215803"/>
    <lineage>
        <taxon>Bacteria</taxon>
        <taxon>Pseudomonadati</taxon>
        <taxon>Myxococcota</taxon>
        <taxon>Polyangia</taxon>
        <taxon>Nannocystales</taxon>
        <taxon>Nannocystaceae</taxon>
        <taxon>Enhygromyxa</taxon>
    </lineage>
</organism>
<dbReference type="InterPro" id="IPR032675">
    <property type="entry name" value="LRR_dom_sf"/>
</dbReference>
<dbReference type="Pfam" id="PF12799">
    <property type="entry name" value="LRR_4"/>
    <property type="match status" value="1"/>
</dbReference>
<name>A0A2S9YK28_9BACT</name>
<dbReference type="PANTHER" id="PTHR46652">
    <property type="entry name" value="LEUCINE-RICH REPEAT AND IQ DOMAIN-CONTAINING PROTEIN 1-RELATED"/>
    <property type="match status" value="1"/>
</dbReference>
<evidence type="ECO:0000313" key="3">
    <source>
        <dbReference type="EMBL" id="PRQ05451.1"/>
    </source>
</evidence>
<dbReference type="InterPro" id="IPR025875">
    <property type="entry name" value="Leu-rich_rpt_4"/>
</dbReference>
<evidence type="ECO:0000256" key="2">
    <source>
        <dbReference type="ARBA" id="ARBA00022737"/>
    </source>
</evidence>
<dbReference type="OrthoDB" id="5504696at2"/>
<dbReference type="SUPFAM" id="SSF52058">
    <property type="entry name" value="L domain-like"/>
    <property type="match status" value="1"/>
</dbReference>
<dbReference type="Gene3D" id="3.80.10.10">
    <property type="entry name" value="Ribonuclease Inhibitor"/>
    <property type="match status" value="1"/>
</dbReference>
<sequence length="388" mass="42296">MGRPELEAALRRDPHDEHAWAVFGDLLAAEGDIRGELIALDQRAAASEKPFERSVLEHRAAELAERERRRWLGPLADAGLEITWMRGFAINAVIARHHPSTLAALLELPTAALLRELVLVRPRGLASIAKHLRDRAIETLTLRAPHCDSLEDLAALEQLRELVVDGGSTTGVEALASLPRLERLSLRRCRGEVVGLAAGFTGLRSLELSARADVGELGDGALAPLAHLTELRELSLRDGGWSELDALADLRALEQLDLRSTDISSLAPLAELAALRELDLSGCTDVTDLEPLARLHALERLELGYTRVRRLQPLAGLRRLEVIELAGTSVADLSPLFELPALRKVGVEACEIDDLQPLRARGVTLTGARAPEPSWRELAEGLLRSTKS</sequence>
<evidence type="ECO:0000313" key="4">
    <source>
        <dbReference type="Proteomes" id="UP000237968"/>
    </source>
</evidence>
<dbReference type="AlphaFoldDB" id="A0A2S9YK28"/>
<protein>
    <submittedName>
        <fullName evidence="3">Internalin-A</fullName>
    </submittedName>
</protein>
<dbReference type="EMBL" id="PVNK01000013">
    <property type="protein sequence ID" value="PRQ05451.1"/>
    <property type="molecule type" value="Genomic_DNA"/>
</dbReference>
<keyword evidence="1" id="KW-0433">Leucine-rich repeat</keyword>
<dbReference type="InterPro" id="IPR050836">
    <property type="entry name" value="SDS22/Internalin_LRR"/>
</dbReference>
<proteinExistence type="predicted"/>
<keyword evidence="4" id="KW-1185">Reference proteome</keyword>
<dbReference type="RefSeq" id="WP_106389750.1">
    <property type="nucleotide sequence ID" value="NZ_PVNK01000013.1"/>
</dbReference>
<dbReference type="PANTHER" id="PTHR46652:SF3">
    <property type="entry name" value="LEUCINE-RICH REPEAT-CONTAINING PROTEIN 9"/>
    <property type="match status" value="1"/>
</dbReference>
<keyword evidence="2" id="KW-0677">Repeat</keyword>
<accession>A0A2S9YK28</accession>
<evidence type="ECO:0000256" key="1">
    <source>
        <dbReference type="ARBA" id="ARBA00022614"/>
    </source>
</evidence>
<gene>
    <name evidence="3" type="primary">inlA_2</name>
    <name evidence="3" type="ORF">ENSA5_02720</name>
</gene>
<dbReference type="Proteomes" id="UP000237968">
    <property type="component" value="Unassembled WGS sequence"/>
</dbReference>